<dbReference type="OrthoDB" id="73875at2759"/>
<feature type="region of interest" description="Disordered" evidence="1">
    <location>
        <begin position="1"/>
        <end position="44"/>
    </location>
</feature>
<dbReference type="KEGG" id="bor:COCMIDRAFT_106290"/>
<dbReference type="GeneID" id="19118833"/>
<dbReference type="RefSeq" id="XP_007692092.1">
    <property type="nucleotide sequence ID" value="XM_007693902.1"/>
</dbReference>
<accession>W6YV23</accession>
<protein>
    <submittedName>
        <fullName evidence="2">Uncharacterized protein</fullName>
    </submittedName>
</protein>
<name>W6YV23_COCMI</name>
<feature type="non-terminal residue" evidence="2">
    <location>
        <position position="179"/>
    </location>
</feature>
<gene>
    <name evidence="2" type="ORF">COCMIDRAFT_106290</name>
</gene>
<keyword evidence="3" id="KW-1185">Reference proteome</keyword>
<feature type="region of interest" description="Disordered" evidence="1">
    <location>
        <begin position="143"/>
        <end position="179"/>
    </location>
</feature>
<organism evidence="2 3">
    <name type="scientific">Bipolaris oryzae ATCC 44560</name>
    <dbReference type="NCBI Taxonomy" id="930090"/>
    <lineage>
        <taxon>Eukaryota</taxon>
        <taxon>Fungi</taxon>
        <taxon>Dikarya</taxon>
        <taxon>Ascomycota</taxon>
        <taxon>Pezizomycotina</taxon>
        <taxon>Dothideomycetes</taxon>
        <taxon>Pleosporomycetidae</taxon>
        <taxon>Pleosporales</taxon>
        <taxon>Pleosporineae</taxon>
        <taxon>Pleosporaceae</taxon>
        <taxon>Bipolaris</taxon>
    </lineage>
</organism>
<evidence type="ECO:0000256" key="1">
    <source>
        <dbReference type="SAM" id="MobiDB-lite"/>
    </source>
</evidence>
<dbReference type="HOGENOM" id="CLU_1506897_0_0_1"/>
<feature type="compositionally biased region" description="Basic and acidic residues" evidence="1">
    <location>
        <begin position="151"/>
        <end position="163"/>
    </location>
</feature>
<dbReference type="EMBL" id="KI964105">
    <property type="protein sequence ID" value="EUC41390.1"/>
    <property type="molecule type" value="Genomic_DNA"/>
</dbReference>
<sequence>MTITTWGWNRNPLGGTKTSNGGNGNGGQGSPTTTRPNLPGAPTLTTLEPPYSGSECSSYLHTTRCNGSGGKSACVTQDLCVPTRPCYSTYSATGTPSCSGEYSICLSTTVIARCAQADFLAAPADATAPPSLIDDKFIAVAPSVPTPEPSLRLEEDTYRQKEPADDEPGEQEVSVPKTP</sequence>
<dbReference type="Proteomes" id="UP000054032">
    <property type="component" value="Unassembled WGS sequence"/>
</dbReference>
<evidence type="ECO:0000313" key="3">
    <source>
        <dbReference type="Proteomes" id="UP000054032"/>
    </source>
</evidence>
<reference evidence="2 3" key="1">
    <citation type="journal article" date="2013" name="PLoS Genet.">
        <title>Comparative genome structure, secondary metabolite, and effector coding capacity across Cochliobolus pathogens.</title>
        <authorList>
            <person name="Condon B.J."/>
            <person name="Leng Y."/>
            <person name="Wu D."/>
            <person name="Bushley K.E."/>
            <person name="Ohm R.A."/>
            <person name="Otillar R."/>
            <person name="Martin J."/>
            <person name="Schackwitz W."/>
            <person name="Grimwood J."/>
            <person name="MohdZainudin N."/>
            <person name="Xue C."/>
            <person name="Wang R."/>
            <person name="Manning V.A."/>
            <person name="Dhillon B."/>
            <person name="Tu Z.J."/>
            <person name="Steffenson B.J."/>
            <person name="Salamov A."/>
            <person name="Sun H."/>
            <person name="Lowry S."/>
            <person name="LaButti K."/>
            <person name="Han J."/>
            <person name="Copeland A."/>
            <person name="Lindquist E."/>
            <person name="Barry K."/>
            <person name="Schmutz J."/>
            <person name="Baker S.E."/>
            <person name="Ciuffetti L.M."/>
            <person name="Grigoriev I.V."/>
            <person name="Zhong S."/>
            <person name="Turgeon B.G."/>
        </authorList>
    </citation>
    <scope>NUCLEOTIDE SEQUENCE [LARGE SCALE GENOMIC DNA]</scope>
    <source>
        <strain evidence="2 3">ATCC 44560</strain>
    </source>
</reference>
<proteinExistence type="predicted"/>
<dbReference type="AlphaFoldDB" id="W6YV23"/>
<evidence type="ECO:0000313" key="2">
    <source>
        <dbReference type="EMBL" id="EUC41390.1"/>
    </source>
</evidence>